<dbReference type="EMBL" id="CP136422">
    <property type="protein sequence ID" value="WPX72394.1"/>
    <property type="molecule type" value="Genomic_DNA"/>
</dbReference>
<reference evidence="1" key="1">
    <citation type="submission" date="2023-10" db="EMBL/GenBank/DDBJ databases">
        <title>Genome sequence of Blautia coccoides DSM 935.</title>
        <authorList>
            <person name="Boeer T."/>
            <person name="Bengelsdorf F.R."/>
            <person name="Daniel R."/>
            <person name="Poehlein A."/>
        </authorList>
    </citation>
    <scope>NUCLEOTIDE SEQUENCE [LARGE SCALE GENOMIC DNA]</scope>
    <source>
        <strain evidence="1">DSM 935</strain>
    </source>
</reference>
<dbReference type="Proteomes" id="UP001325248">
    <property type="component" value="Chromosome"/>
</dbReference>
<evidence type="ECO:0000313" key="1">
    <source>
        <dbReference type="EMBL" id="WPX72394.1"/>
    </source>
</evidence>
<keyword evidence="2" id="KW-1185">Reference proteome</keyword>
<protein>
    <recommendedName>
        <fullName evidence="3">Protein involved in plasmid replication-relaxation</fullName>
    </recommendedName>
</protein>
<gene>
    <name evidence="1" type="ORF">BLCOC_07300</name>
</gene>
<sequence length="375" mass="43079">MIQPNSMKYRFLEMIAISGEFPSSQIGRLFSSPSYAEKMITQLKADGFIRLHYRDKLRGYRLTKRAKDILMENNPKRFDFYLSGNTETNRIRSDPPRRMRLHQKAETYLTLQNSGIPVFPDEKPGIFHGESSPVALQDLPIFYSSREIKTLPYDTTKIRNSRSMGILLGPACVYALYNTGSALMKWEYKTEVRLNALMQHHLQGRPYTGRPNIRAILTGTDMETAFHLMTSTGGYKKSLFMLDTSFEHFHYLPNAPEGELLLKLLTAPDQMLQLNRLLLSDMLPAKEDLPIEHDALSAEGKPVLLAYDFDMQRITRFNAGLHAYRKPGIIICFDFQLPCLKKYITADIQISCIDLHKFKRSFLYNSNIGNSKKEG</sequence>
<evidence type="ECO:0008006" key="3">
    <source>
        <dbReference type="Google" id="ProtNLM"/>
    </source>
</evidence>
<accession>A0ABZ0U833</accession>
<name>A0ABZ0U833_9FIRM</name>
<proteinExistence type="predicted"/>
<evidence type="ECO:0000313" key="2">
    <source>
        <dbReference type="Proteomes" id="UP001325248"/>
    </source>
</evidence>
<organism evidence="1 2">
    <name type="scientific">Blautia producta</name>
    <dbReference type="NCBI Taxonomy" id="33035"/>
    <lineage>
        <taxon>Bacteria</taxon>
        <taxon>Bacillati</taxon>
        <taxon>Bacillota</taxon>
        <taxon>Clostridia</taxon>
        <taxon>Lachnospirales</taxon>
        <taxon>Lachnospiraceae</taxon>
        <taxon>Blautia</taxon>
    </lineage>
</organism>